<dbReference type="KEGG" id="acel:acsn021_23460"/>
<evidence type="ECO:0000256" key="1">
    <source>
        <dbReference type="ARBA" id="ARBA00005901"/>
    </source>
</evidence>
<keyword evidence="2" id="KW-0813">Transport</keyword>
<dbReference type="InterPro" id="IPR038495">
    <property type="entry name" value="ATPase_E_C"/>
</dbReference>
<accession>A0A6S6R403</accession>
<comment type="similarity">
    <text evidence="1">Belongs to the V-ATPase E subunit family.</text>
</comment>
<name>A0A6S6R403_9FIRM</name>
<evidence type="ECO:0000256" key="2">
    <source>
        <dbReference type="ARBA" id="ARBA00022448"/>
    </source>
</evidence>
<protein>
    <submittedName>
        <fullName evidence="4">Uncharacterized protein</fullName>
    </submittedName>
</protein>
<dbReference type="Proteomes" id="UP000515561">
    <property type="component" value="Chromosome"/>
</dbReference>
<dbReference type="InterPro" id="IPR002842">
    <property type="entry name" value="ATPase_V1_Esu"/>
</dbReference>
<dbReference type="AlphaFoldDB" id="A0A6S6R403"/>
<proteinExistence type="inferred from homology"/>
<dbReference type="GO" id="GO:0046961">
    <property type="term" value="F:proton-transporting ATPase activity, rotational mechanism"/>
    <property type="evidence" value="ECO:0007669"/>
    <property type="project" value="InterPro"/>
</dbReference>
<evidence type="ECO:0000313" key="5">
    <source>
        <dbReference type="Proteomes" id="UP000515561"/>
    </source>
</evidence>
<dbReference type="Gene3D" id="3.30.2320.30">
    <property type="entry name" value="ATP synthase, E subunit, C-terminal"/>
    <property type="match status" value="1"/>
</dbReference>
<keyword evidence="5" id="KW-1185">Reference proteome</keyword>
<sequence>MTGLEKILKHIEEDAVSAADKIVAEANIKAAEILAEAQTEGEKRCAEIAERSKLEVQSCLSRAESAARLHEKKLILSTKQEIIGDVIAKAKESLIKLPDKEYFNILLKMVQKHALAQTGQILFSPDDKKRLPNDFSQAIEDCLKGVDGAALSLSEDTRNVNGGFVLVYGEVEINCSFDALFASAREDLQDKVCQILFI</sequence>
<evidence type="ECO:0000256" key="3">
    <source>
        <dbReference type="ARBA" id="ARBA00023065"/>
    </source>
</evidence>
<evidence type="ECO:0000313" key="4">
    <source>
        <dbReference type="EMBL" id="BCJ94777.1"/>
    </source>
</evidence>
<keyword evidence="3" id="KW-0406">Ion transport</keyword>
<gene>
    <name evidence="4" type="ORF">acsn021_23460</name>
</gene>
<dbReference type="SUPFAM" id="SSF160527">
    <property type="entry name" value="V-type ATPase subunit E-like"/>
    <property type="match status" value="1"/>
</dbReference>
<dbReference type="GO" id="GO:0033178">
    <property type="term" value="C:proton-transporting two-sector ATPase complex, catalytic domain"/>
    <property type="evidence" value="ECO:0007669"/>
    <property type="project" value="InterPro"/>
</dbReference>
<reference evidence="4 5" key="1">
    <citation type="journal article" date="2016" name="Int. J. Syst. Evol. Microbiol.">
        <title>Descriptions of Anaerotaenia torta gen. nov., sp. nov. and Anaerocolumna cellulosilytica gen. nov., sp. nov. isolated from a methanogenic reactor of cattle waste.</title>
        <authorList>
            <person name="Uek A."/>
            <person name="Ohtaki Y."/>
            <person name="Kaku N."/>
            <person name="Ueki K."/>
        </authorList>
    </citation>
    <scope>NUCLEOTIDE SEQUENCE [LARGE SCALE GENOMIC DNA]</scope>
    <source>
        <strain evidence="4 5">SN021</strain>
    </source>
</reference>
<organism evidence="4 5">
    <name type="scientific">Anaerocolumna cellulosilytica</name>
    <dbReference type="NCBI Taxonomy" id="433286"/>
    <lineage>
        <taxon>Bacteria</taxon>
        <taxon>Bacillati</taxon>
        <taxon>Bacillota</taxon>
        <taxon>Clostridia</taxon>
        <taxon>Lachnospirales</taxon>
        <taxon>Lachnospiraceae</taxon>
        <taxon>Anaerocolumna</taxon>
    </lineage>
</organism>
<dbReference type="RefSeq" id="WP_184089178.1">
    <property type="nucleotide sequence ID" value="NZ_AP023367.1"/>
</dbReference>
<dbReference type="EMBL" id="AP023367">
    <property type="protein sequence ID" value="BCJ94777.1"/>
    <property type="molecule type" value="Genomic_DNA"/>
</dbReference>
<dbReference type="Pfam" id="PF01991">
    <property type="entry name" value="vATP-synt_E"/>
    <property type="match status" value="1"/>
</dbReference>
<dbReference type="Gene3D" id="1.20.5.620">
    <property type="entry name" value="F1F0 ATP synthase subunit B, membrane domain"/>
    <property type="match status" value="1"/>
</dbReference>